<evidence type="ECO:0000259" key="1">
    <source>
        <dbReference type="Pfam" id="PF20703"/>
    </source>
</evidence>
<dbReference type="PANTHER" id="PTHR47691">
    <property type="entry name" value="REGULATOR-RELATED"/>
    <property type="match status" value="1"/>
</dbReference>
<proteinExistence type="predicted"/>
<dbReference type="InterPro" id="IPR011990">
    <property type="entry name" value="TPR-like_helical_dom_sf"/>
</dbReference>
<dbReference type="CDD" id="cd21037">
    <property type="entry name" value="MLKL_NTD"/>
    <property type="match status" value="1"/>
</dbReference>
<dbReference type="Gene3D" id="3.40.50.300">
    <property type="entry name" value="P-loop containing nucleotide triphosphate hydrolases"/>
    <property type="match status" value="1"/>
</dbReference>
<dbReference type="InterPro" id="IPR036537">
    <property type="entry name" value="Adaptor_Cbl_N_dom_sf"/>
</dbReference>
<dbReference type="InterPro" id="IPR027417">
    <property type="entry name" value="P-loop_NTPase"/>
</dbReference>
<dbReference type="Pfam" id="PF20703">
    <property type="entry name" value="nSTAND1"/>
    <property type="match status" value="1"/>
</dbReference>
<accession>A0AAD7BB11</accession>
<comment type="caution">
    <text evidence="2">The sequence shown here is derived from an EMBL/GenBank/DDBJ whole genome shotgun (WGS) entry which is preliminary data.</text>
</comment>
<dbReference type="PANTHER" id="PTHR47691:SF3">
    <property type="entry name" value="HTH-TYPE TRANSCRIPTIONAL REGULATOR RV0890C-RELATED"/>
    <property type="match status" value="1"/>
</dbReference>
<gene>
    <name evidence="2" type="ORF">FB45DRAFT_235546</name>
</gene>
<dbReference type="AlphaFoldDB" id="A0AAD7BB11"/>
<dbReference type="InterPro" id="IPR059179">
    <property type="entry name" value="MLKL-like_MCAfunc"/>
</dbReference>
<name>A0AAD7BB11_9AGAR</name>
<sequence>MAPPKFAEIPLKDTIASLNVGLALLNDLHDAFGSPFVLAISNTVSSLIVAVQNVKRNKDECVNLLEAVYAPIYAIAKLHLTADTPGTLPPLILRKMGKFVETLHKIHTFVELQQSGNTIKQFFRQMEVNAMLSQCREGLQDAIQAFQIDMDATSLASSIEMHEKMQAMHQELLVLIASVSDGGETETSSITYPRGNLSQNSSNSFSLLPSEPKIFHGRDAELDSIVKILSEDSARVIILGAGGMGKTSLARAALHHRDVVDKYQSARIFVSCDSAANSVDLAALLGAHLGLRPGKDLTKMVVQHFTRGPPTLLVLDNLETPWEPLETRSGIEEFLSLLAGVGHLGLLVTMRGAERPAKTSWSRPFLAPLRPLSGSAARDIFKDIADDMHNPEDVDRLLDLTDNVPLVVDLMAHLVDYEGCHNVLNRWDAEKTSILSQGYDQRSNLDVSIRISLSSPRMTAWPGAIDLLSLLSMLPDGLSNTELLRAALPISDPLGCKTALLATSLAYIDEKKRLKSLVPIREYMLQFHPPSAATLIAPIRKYLFLLLELHLNRMMAHTADPIISNFGNLHSILRDGLQPGKAELAESIKSTILLSRFSRFSGHGRSKLMDLVGAVLRKELEPDYELEVEYITETFASHSHHPVENPEQLIATATSHLANVQDPAVAFRFYFGLAGYQTAQMKDRATIMKYGDKALEAAQDVNARKAKILSVLAQVDYQFGDYASGAARAHLGARYATLAGDPFMEGGVLQSEAMCCTALGDFKSAVVQLEKSIRLMGLCGVPSGVDSSSGSLAEVHIQKSEYAQARSIHEKMLQDNSSHQDSYGYGFACLNLAEIDVCIGAYAEARSNLAKAARIFGAARHTTHLAYCRMIGADLELKEGHTLLAKEQFLDCLHSTWGKDHQVVSFCLERLGDARQWNSTSAFDWAFPWAIMFLIFSRKTQEKLATYKALRVLGDFFLHDGDDGTAEALFGLALDGFTYMDVHRGRGDCMLRLGDLAKGRGNLDGARMWWQQARPLFELSMQRRSLDSVDERFIKRS</sequence>
<dbReference type="Proteomes" id="UP001221142">
    <property type="component" value="Unassembled WGS sequence"/>
</dbReference>
<feature type="domain" description="Novel STAND NTPase 1" evidence="1">
    <location>
        <begin position="210"/>
        <end position="351"/>
    </location>
</feature>
<dbReference type="SUPFAM" id="SSF52540">
    <property type="entry name" value="P-loop containing nucleoside triphosphate hydrolases"/>
    <property type="match status" value="1"/>
</dbReference>
<dbReference type="InterPro" id="IPR049052">
    <property type="entry name" value="nSTAND1"/>
</dbReference>
<protein>
    <recommendedName>
        <fullName evidence="1">Novel STAND NTPase 1 domain-containing protein</fullName>
    </recommendedName>
</protein>
<dbReference type="Gene3D" id="1.20.930.20">
    <property type="entry name" value="Adaptor protein Cbl, N-terminal domain"/>
    <property type="match status" value="1"/>
</dbReference>
<dbReference type="GO" id="GO:0007166">
    <property type="term" value="P:cell surface receptor signaling pathway"/>
    <property type="evidence" value="ECO:0007669"/>
    <property type="project" value="InterPro"/>
</dbReference>
<keyword evidence="3" id="KW-1185">Reference proteome</keyword>
<reference evidence="2" key="1">
    <citation type="submission" date="2023-03" db="EMBL/GenBank/DDBJ databases">
        <title>Massive genome expansion in bonnet fungi (Mycena s.s.) driven by repeated elements and novel gene families across ecological guilds.</title>
        <authorList>
            <consortium name="Lawrence Berkeley National Laboratory"/>
            <person name="Harder C.B."/>
            <person name="Miyauchi S."/>
            <person name="Viragh M."/>
            <person name="Kuo A."/>
            <person name="Thoen E."/>
            <person name="Andreopoulos B."/>
            <person name="Lu D."/>
            <person name="Skrede I."/>
            <person name="Drula E."/>
            <person name="Henrissat B."/>
            <person name="Morin E."/>
            <person name="Kohler A."/>
            <person name="Barry K."/>
            <person name="LaButti K."/>
            <person name="Morin E."/>
            <person name="Salamov A."/>
            <person name="Lipzen A."/>
            <person name="Mereny Z."/>
            <person name="Hegedus B."/>
            <person name="Baldrian P."/>
            <person name="Stursova M."/>
            <person name="Weitz H."/>
            <person name="Taylor A."/>
            <person name="Grigoriev I.V."/>
            <person name="Nagy L.G."/>
            <person name="Martin F."/>
            <person name="Kauserud H."/>
        </authorList>
    </citation>
    <scope>NUCLEOTIDE SEQUENCE</scope>
    <source>
        <strain evidence="2">9284</strain>
    </source>
</reference>
<evidence type="ECO:0000313" key="2">
    <source>
        <dbReference type="EMBL" id="KAJ7615947.1"/>
    </source>
</evidence>
<dbReference type="EMBL" id="JARKIF010000023">
    <property type="protein sequence ID" value="KAJ7615947.1"/>
    <property type="molecule type" value="Genomic_DNA"/>
</dbReference>
<dbReference type="Gene3D" id="1.25.40.10">
    <property type="entry name" value="Tetratricopeptide repeat domain"/>
    <property type="match status" value="2"/>
</dbReference>
<dbReference type="SUPFAM" id="SSF48452">
    <property type="entry name" value="TPR-like"/>
    <property type="match status" value="1"/>
</dbReference>
<evidence type="ECO:0000313" key="3">
    <source>
        <dbReference type="Proteomes" id="UP001221142"/>
    </source>
</evidence>
<organism evidence="2 3">
    <name type="scientific">Roridomyces roridus</name>
    <dbReference type="NCBI Taxonomy" id="1738132"/>
    <lineage>
        <taxon>Eukaryota</taxon>
        <taxon>Fungi</taxon>
        <taxon>Dikarya</taxon>
        <taxon>Basidiomycota</taxon>
        <taxon>Agaricomycotina</taxon>
        <taxon>Agaricomycetes</taxon>
        <taxon>Agaricomycetidae</taxon>
        <taxon>Agaricales</taxon>
        <taxon>Marasmiineae</taxon>
        <taxon>Mycenaceae</taxon>
        <taxon>Roridomyces</taxon>
    </lineage>
</organism>